<evidence type="ECO:0000313" key="5">
    <source>
        <dbReference type="EMBL" id="KAE9067616.1"/>
    </source>
</evidence>
<evidence type="ECO:0000313" key="22">
    <source>
        <dbReference type="Proteomes" id="UP000488956"/>
    </source>
</evidence>
<reference evidence="13 14" key="1">
    <citation type="submission" date="2018-08" db="EMBL/GenBank/DDBJ databases">
        <title>Genomic investigation of the strawberry pathogen Phytophthora fragariae indicates pathogenicity is determined by transcriptional variation in three key races.</title>
        <authorList>
            <person name="Adams T.M."/>
            <person name="Armitage A.D."/>
            <person name="Sobczyk M.K."/>
            <person name="Bates H.J."/>
            <person name="Dunwell J.M."/>
            <person name="Nellist C.F."/>
            <person name="Harrison R.J."/>
        </authorList>
    </citation>
    <scope>NUCLEOTIDE SEQUENCE [LARGE SCALE GENOMIC DNA]</scope>
    <source>
        <strain evidence="11 15">A4</strain>
        <strain evidence="10 16">BC-1</strain>
        <strain evidence="9 20">BC-23</strain>
        <strain evidence="8 14">NOV-27</strain>
        <strain evidence="7 17">NOV-5</strain>
        <strain evidence="6 18">NOV-71</strain>
        <strain evidence="12 21">NOV-77</strain>
        <strain evidence="3 13">NOV-9</strain>
        <strain evidence="5 22">ONT-3</strain>
        <strain evidence="4 19">SCRP245</strain>
    </source>
</reference>
<keyword evidence="14" id="KW-1185">Reference proteome</keyword>
<dbReference type="Proteomes" id="UP000476176">
    <property type="component" value="Unassembled WGS sequence"/>
</dbReference>
<evidence type="ECO:0000313" key="16">
    <source>
        <dbReference type="Proteomes" id="UP000440367"/>
    </source>
</evidence>
<comment type="caution">
    <text evidence="3">The sequence shown here is derived from an EMBL/GenBank/DDBJ whole genome shotgun (WGS) entry which is preliminary data.</text>
</comment>
<keyword evidence="2" id="KW-0732">Signal</keyword>
<evidence type="ECO:0000313" key="7">
    <source>
        <dbReference type="EMBL" id="KAE9149617.1"/>
    </source>
</evidence>
<evidence type="ECO:0000256" key="2">
    <source>
        <dbReference type="SAM" id="SignalP"/>
    </source>
</evidence>
<dbReference type="Proteomes" id="UP000437068">
    <property type="component" value="Unassembled WGS sequence"/>
</dbReference>
<feature type="region of interest" description="Disordered" evidence="1">
    <location>
        <begin position="30"/>
        <end position="51"/>
    </location>
</feature>
<evidence type="ECO:0000313" key="8">
    <source>
        <dbReference type="EMBL" id="KAE9170200.1"/>
    </source>
</evidence>
<name>A0A6A3FA27_9STRA</name>
<dbReference type="EMBL" id="QXFY01000379">
    <property type="protein sequence ID" value="KAE9346150.1"/>
    <property type="molecule type" value="Genomic_DNA"/>
</dbReference>
<dbReference type="EMBL" id="QXGA01000230">
    <property type="protein sequence ID" value="KAE9149617.1"/>
    <property type="molecule type" value="Genomic_DNA"/>
</dbReference>
<evidence type="ECO:0000313" key="13">
    <source>
        <dbReference type="Proteomes" id="UP000429523"/>
    </source>
</evidence>
<gene>
    <name evidence="11" type="ORF">PF001_g18945</name>
    <name evidence="10" type="ORF">PF002_g7808</name>
    <name evidence="9" type="ORF">PF004_g17202</name>
    <name evidence="8" type="ORF">PF005_g27650</name>
    <name evidence="7" type="ORF">PF006_g5930</name>
    <name evidence="6" type="ORF">PF007_g7065</name>
    <name evidence="12" type="ORF">PF008_g8428</name>
    <name evidence="3" type="ORF">PF009_g7597</name>
    <name evidence="5" type="ORF">PF010_g27393</name>
    <name evidence="4" type="ORF">PF011_g4568</name>
</gene>
<evidence type="ECO:0000256" key="1">
    <source>
        <dbReference type="SAM" id="MobiDB-lite"/>
    </source>
</evidence>
<dbReference type="AlphaFoldDB" id="A0A6A3FA27"/>
<dbReference type="Proteomes" id="UP000429523">
    <property type="component" value="Unassembled WGS sequence"/>
</dbReference>
<evidence type="ECO:0000313" key="18">
    <source>
        <dbReference type="Proteomes" id="UP000441208"/>
    </source>
</evidence>
<evidence type="ECO:0000313" key="10">
    <source>
        <dbReference type="EMBL" id="KAE9244368.1"/>
    </source>
</evidence>
<dbReference type="Proteomes" id="UP000486351">
    <property type="component" value="Unassembled WGS sequence"/>
</dbReference>
<dbReference type="EMBL" id="QXFX01003676">
    <property type="protein sequence ID" value="KAE9067616.1"/>
    <property type="molecule type" value="Genomic_DNA"/>
</dbReference>
<dbReference type="Proteomes" id="UP000440367">
    <property type="component" value="Unassembled WGS sequence"/>
</dbReference>
<feature type="signal peptide" evidence="2">
    <location>
        <begin position="1"/>
        <end position="18"/>
    </location>
</feature>
<dbReference type="Proteomes" id="UP000433483">
    <property type="component" value="Unassembled WGS sequence"/>
</dbReference>
<dbReference type="EMBL" id="QXGE01001493">
    <property type="protein sequence ID" value="KAE9291921.1"/>
    <property type="molecule type" value="Genomic_DNA"/>
</dbReference>
<feature type="chain" id="PRO_5036163790" evidence="2">
    <location>
        <begin position="19"/>
        <end position="51"/>
    </location>
</feature>
<evidence type="ECO:0000313" key="9">
    <source>
        <dbReference type="EMBL" id="KAE9206782.1"/>
    </source>
</evidence>
<evidence type="ECO:0000313" key="6">
    <source>
        <dbReference type="EMBL" id="KAE9123428.1"/>
    </source>
</evidence>
<dbReference type="EMBL" id="QXGF01000295">
    <property type="protein sequence ID" value="KAE8942655.1"/>
    <property type="molecule type" value="Genomic_DNA"/>
</dbReference>
<organism evidence="3 13">
    <name type="scientific">Phytophthora fragariae</name>
    <dbReference type="NCBI Taxonomy" id="53985"/>
    <lineage>
        <taxon>Eukaryota</taxon>
        <taxon>Sar</taxon>
        <taxon>Stramenopiles</taxon>
        <taxon>Oomycota</taxon>
        <taxon>Peronosporomycetes</taxon>
        <taxon>Peronosporales</taxon>
        <taxon>Peronosporaceae</taxon>
        <taxon>Phytophthora</taxon>
    </lineage>
</organism>
<dbReference type="Proteomes" id="UP000441208">
    <property type="component" value="Unassembled WGS sequence"/>
</dbReference>
<dbReference type="EMBL" id="QXGC01001273">
    <property type="protein sequence ID" value="KAE9206782.1"/>
    <property type="molecule type" value="Genomic_DNA"/>
</dbReference>
<dbReference type="Proteomes" id="UP000440732">
    <property type="component" value="Unassembled WGS sequence"/>
</dbReference>
<protein>
    <submittedName>
        <fullName evidence="3">Uncharacterized protein</fullName>
    </submittedName>
</protein>
<evidence type="ECO:0000313" key="21">
    <source>
        <dbReference type="Proteomes" id="UP000486351"/>
    </source>
</evidence>
<dbReference type="EMBL" id="QXGB01003545">
    <property type="protein sequence ID" value="KAE9170200.1"/>
    <property type="molecule type" value="Genomic_DNA"/>
</dbReference>
<evidence type="ECO:0000313" key="14">
    <source>
        <dbReference type="Proteomes" id="UP000433483"/>
    </source>
</evidence>
<evidence type="ECO:0000313" key="20">
    <source>
        <dbReference type="Proteomes" id="UP000476176"/>
    </source>
</evidence>
<proteinExistence type="predicted"/>
<evidence type="ECO:0000313" key="17">
    <source>
        <dbReference type="Proteomes" id="UP000440732"/>
    </source>
</evidence>
<sequence length="51" mass="5791">MWGSVVLAFFLLDRSSELWGPVVSDKLTGVVQTRESSQRHSTRQLRNTGRT</sequence>
<evidence type="ECO:0000313" key="15">
    <source>
        <dbReference type="Proteomes" id="UP000437068"/>
    </source>
</evidence>
<dbReference type="EMBL" id="QXFZ01000276">
    <property type="protein sequence ID" value="KAE9123428.1"/>
    <property type="molecule type" value="Genomic_DNA"/>
</dbReference>
<dbReference type="EMBL" id="QXFW01000167">
    <property type="protein sequence ID" value="KAE9022226.1"/>
    <property type="molecule type" value="Genomic_DNA"/>
</dbReference>
<evidence type="ECO:0000313" key="12">
    <source>
        <dbReference type="EMBL" id="KAE9346150.1"/>
    </source>
</evidence>
<accession>A0A6A3FA27</accession>
<evidence type="ECO:0000313" key="3">
    <source>
        <dbReference type="EMBL" id="KAE8942655.1"/>
    </source>
</evidence>
<evidence type="ECO:0000313" key="19">
    <source>
        <dbReference type="Proteomes" id="UP000460718"/>
    </source>
</evidence>
<dbReference type="Proteomes" id="UP000488956">
    <property type="component" value="Unassembled WGS sequence"/>
</dbReference>
<evidence type="ECO:0000313" key="4">
    <source>
        <dbReference type="EMBL" id="KAE9022226.1"/>
    </source>
</evidence>
<dbReference type="EMBL" id="QXGD01000295">
    <property type="protein sequence ID" value="KAE9244368.1"/>
    <property type="molecule type" value="Genomic_DNA"/>
</dbReference>
<evidence type="ECO:0000313" key="11">
    <source>
        <dbReference type="EMBL" id="KAE9291921.1"/>
    </source>
</evidence>
<dbReference type="Proteomes" id="UP000460718">
    <property type="component" value="Unassembled WGS sequence"/>
</dbReference>